<gene>
    <name evidence="1" type="ORF">LCGC14_1064050</name>
</gene>
<reference evidence="1" key="1">
    <citation type="journal article" date="2015" name="Nature">
        <title>Complex archaea that bridge the gap between prokaryotes and eukaryotes.</title>
        <authorList>
            <person name="Spang A."/>
            <person name="Saw J.H."/>
            <person name="Jorgensen S.L."/>
            <person name="Zaremba-Niedzwiedzka K."/>
            <person name="Martijn J."/>
            <person name="Lind A.E."/>
            <person name="van Eijk R."/>
            <person name="Schleper C."/>
            <person name="Guy L."/>
            <person name="Ettema T.J."/>
        </authorList>
    </citation>
    <scope>NUCLEOTIDE SEQUENCE</scope>
</reference>
<dbReference type="AlphaFoldDB" id="A0A0F9N756"/>
<evidence type="ECO:0000313" key="1">
    <source>
        <dbReference type="EMBL" id="KKN07727.1"/>
    </source>
</evidence>
<name>A0A0F9N756_9ZZZZ</name>
<organism evidence="1">
    <name type="scientific">marine sediment metagenome</name>
    <dbReference type="NCBI Taxonomy" id="412755"/>
    <lineage>
        <taxon>unclassified sequences</taxon>
        <taxon>metagenomes</taxon>
        <taxon>ecological metagenomes</taxon>
    </lineage>
</organism>
<accession>A0A0F9N756</accession>
<dbReference type="EMBL" id="LAZR01004536">
    <property type="protein sequence ID" value="KKN07727.1"/>
    <property type="molecule type" value="Genomic_DNA"/>
</dbReference>
<protein>
    <submittedName>
        <fullName evidence="1">Uncharacterized protein</fullName>
    </submittedName>
</protein>
<proteinExistence type="predicted"/>
<comment type="caution">
    <text evidence="1">The sequence shown here is derived from an EMBL/GenBank/DDBJ whole genome shotgun (WGS) entry which is preliminary data.</text>
</comment>
<sequence length="55" mass="6746">MNIVYPDDTEVESTAYYYGDLVQDYGLWWHLWAWLAGGEFRCVDVKEWWNLRMRP</sequence>